<dbReference type="Proteomes" id="UP001234297">
    <property type="component" value="Chromosome 8"/>
</dbReference>
<protein>
    <submittedName>
        <fullName evidence="1">Uncharacterized protein</fullName>
    </submittedName>
</protein>
<sequence>MGDYYLNLLDWSIGNILAITLGNTVYLWNASNGFSSELLTVDEENGPVTRVSWAPGGQHIAVVLNSSVVDLWDTTANQKLTTLQGGHQGRVGPLSWNNQILTTGGSDSIIINNDVRVRRLFDLIDTGSQVSSLLWSKKKRGLLSSHAAMQNQLILWKYPSMDKIAELNDDVSRVLLTAQSPNGCIVAFVGDEMLMF</sequence>
<organism evidence="1 2">
    <name type="scientific">Persea americana</name>
    <name type="common">Avocado</name>
    <dbReference type="NCBI Taxonomy" id="3435"/>
    <lineage>
        <taxon>Eukaryota</taxon>
        <taxon>Viridiplantae</taxon>
        <taxon>Streptophyta</taxon>
        <taxon>Embryophyta</taxon>
        <taxon>Tracheophyta</taxon>
        <taxon>Spermatophyta</taxon>
        <taxon>Magnoliopsida</taxon>
        <taxon>Magnoliidae</taxon>
        <taxon>Laurales</taxon>
        <taxon>Lauraceae</taxon>
        <taxon>Persea</taxon>
    </lineage>
</organism>
<comment type="caution">
    <text evidence="1">The sequence shown here is derived from an EMBL/GenBank/DDBJ whole genome shotgun (WGS) entry which is preliminary data.</text>
</comment>
<reference evidence="1 2" key="1">
    <citation type="journal article" date="2022" name="Hortic Res">
        <title>A haplotype resolved chromosomal level avocado genome allows analysis of novel avocado genes.</title>
        <authorList>
            <person name="Nath O."/>
            <person name="Fletcher S.J."/>
            <person name="Hayward A."/>
            <person name="Shaw L.M."/>
            <person name="Masouleh A.K."/>
            <person name="Furtado A."/>
            <person name="Henry R.J."/>
            <person name="Mitter N."/>
        </authorList>
    </citation>
    <scope>NUCLEOTIDE SEQUENCE [LARGE SCALE GENOMIC DNA]</scope>
    <source>
        <strain evidence="2">cv. Hass</strain>
    </source>
</reference>
<evidence type="ECO:0000313" key="2">
    <source>
        <dbReference type="Proteomes" id="UP001234297"/>
    </source>
</evidence>
<keyword evidence="2" id="KW-1185">Reference proteome</keyword>
<name>A0ACC2LJA4_PERAE</name>
<gene>
    <name evidence="1" type="ORF">MRB53_026503</name>
</gene>
<accession>A0ACC2LJA4</accession>
<evidence type="ECO:0000313" key="1">
    <source>
        <dbReference type="EMBL" id="KAJ8633167.1"/>
    </source>
</evidence>
<dbReference type="EMBL" id="CM056816">
    <property type="protein sequence ID" value="KAJ8633167.1"/>
    <property type="molecule type" value="Genomic_DNA"/>
</dbReference>
<proteinExistence type="predicted"/>